<evidence type="ECO:0000313" key="1">
    <source>
        <dbReference type="EnsemblPlants" id="AET2Gv20138700.1"/>
    </source>
</evidence>
<reference evidence="2" key="2">
    <citation type="journal article" date="2017" name="Nat. Plants">
        <title>The Aegilops tauschii genome reveals multiple impacts of transposons.</title>
        <authorList>
            <person name="Zhao G."/>
            <person name="Zou C."/>
            <person name="Li K."/>
            <person name="Wang K."/>
            <person name="Li T."/>
            <person name="Gao L."/>
            <person name="Zhang X."/>
            <person name="Wang H."/>
            <person name="Yang Z."/>
            <person name="Liu X."/>
            <person name="Jiang W."/>
            <person name="Mao L."/>
            <person name="Kong X."/>
            <person name="Jiao Y."/>
            <person name="Jia J."/>
        </authorList>
    </citation>
    <scope>NUCLEOTIDE SEQUENCE [LARGE SCALE GENOMIC DNA]</scope>
    <source>
        <strain evidence="2">cv. AL8/78</strain>
    </source>
</reference>
<keyword evidence="2" id="KW-1185">Reference proteome</keyword>
<accession>A0A453AHM9</accession>
<proteinExistence type="predicted"/>
<evidence type="ECO:0000313" key="2">
    <source>
        <dbReference type="Proteomes" id="UP000015105"/>
    </source>
</evidence>
<reference evidence="1" key="4">
    <citation type="submission" date="2019-03" db="UniProtKB">
        <authorList>
            <consortium name="EnsemblPlants"/>
        </authorList>
    </citation>
    <scope>IDENTIFICATION</scope>
</reference>
<dbReference type="Proteomes" id="UP000015105">
    <property type="component" value="Chromosome 2D"/>
</dbReference>
<reference evidence="1" key="3">
    <citation type="journal article" date="2017" name="Nature">
        <title>Genome sequence of the progenitor of the wheat D genome Aegilops tauschii.</title>
        <authorList>
            <person name="Luo M.C."/>
            <person name="Gu Y.Q."/>
            <person name="Puiu D."/>
            <person name="Wang H."/>
            <person name="Twardziok S.O."/>
            <person name="Deal K.R."/>
            <person name="Huo N."/>
            <person name="Zhu T."/>
            <person name="Wang L."/>
            <person name="Wang Y."/>
            <person name="McGuire P.E."/>
            <person name="Liu S."/>
            <person name="Long H."/>
            <person name="Ramasamy R.K."/>
            <person name="Rodriguez J.C."/>
            <person name="Van S.L."/>
            <person name="Yuan L."/>
            <person name="Wang Z."/>
            <person name="Xia Z."/>
            <person name="Xiao L."/>
            <person name="Anderson O.D."/>
            <person name="Ouyang S."/>
            <person name="Liang Y."/>
            <person name="Zimin A.V."/>
            <person name="Pertea G."/>
            <person name="Qi P."/>
            <person name="Bennetzen J.L."/>
            <person name="Dai X."/>
            <person name="Dawson M.W."/>
            <person name="Muller H.G."/>
            <person name="Kugler K."/>
            <person name="Rivarola-Duarte L."/>
            <person name="Spannagl M."/>
            <person name="Mayer K.F.X."/>
            <person name="Lu F.H."/>
            <person name="Bevan M.W."/>
            <person name="Leroy P."/>
            <person name="Li P."/>
            <person name="You F.M."/>
            <person name="Sun Q."/>
            <person name="Liu Z."/>
            <person name="Lyons E."/>
            <person name="Wicker T."/>
            <person name="Salzberg S.L."/>
            <person name="Devos K.M."/>
            <person name="Dvorak J."/>
        </authorList>
    </citation>
    <scope>NUCLEOTIDE SEQUENCE [LARGE SCALE GENOMIC DNA]</scope>
    <source>
        <strain evidence="1">cv. AL8/78</strain>
    </source>
</reference>
<dbReference type="Gene3D" id="3.40.50.2000">
    <property type="entry name" value="Glycogen Phosphorylase B"/>
    <property type="match status" value="1"/>
</dbReference>
<sequence>HSQAEELARHFTASLFTYLIPSSRREEPNVLRHLTMDTADATVQGTGAGGRVLLLPFPGMQGHANPMLQLGR</sequence>
<dbReference type="Gramene" id="AET2Gv20138700.1">
    <property type="protein sequence ID" value="AET2Gv20138700.1"/>
    <property type="gene ID" value="AET2Gv20138700"/>
</dbReference>
<organism evidence="1 2">
    <name type="scientific">Aegilops tauschii subsp. strangulata</name>
    <name type="common">Goatgrass</name>
    <dbReference type="NCBI Taxonomy" id="200361"/>
    <lineage>
        <taxon>Eukaryota</taxon>
        <taxon>Viridiplantae</taxon>
        <taxon>Streptophyta</taxon>
        <taxon>Embryophyta</taxon>
        <taxon>Tracheophyta</taxon>
        <taxon>Spermatophyta</taxon>
        <taxon>Magnoliopsida</taxon>
        <taxon>Liliopsida</taxon>
        <taxon>Poales</taxon>
        <taxon>Poaceae</taxon>
        <taxon>BOP clade</taxon>
        <taxon>Pooideae</taxon>
        <taxon>Triticodae</taxon>
        <taxon>Triticeae</taxon>
        <taxon>Triticinae</taxon>
        <taxon>Aegilops</taxon>
    </lineage>
</organism>
<dbReference type="EnsemblPlants" id="AET2Gv20138700.1">
    <property type="protein sequence ID" value="AET2Gv20138700.1"/>
    <property type="gene ID" value="AET2Gv20138700"/>
</dbReference>
<protein>
    <submittedName>
        <fullName evidence="1">Uncharacterized protein</fullName>
    </submittedName>
</protein>
<reference evidence="2" key="1">
    <citation type="journal article" date="2014" name="Science">
        <title>Ancient hybridizations among the ancestral genomes of bread wheat.</title>
        <authorList>
            <consortium name="International Wheat Genome Sequencing Consortium,"/>
            <person name="Marcussen T."/>
            <person name="Sandve S.R."/>
            <person name="Heier L."/>
            <person name="Spannagl M."/>
            <person name="Pfeifer M."/>
            <person name="Jakobsen K.S."/>
            <person name="Wulff B.B."/>
            <person name="Steuernagel B."/>
            <person name="Mayer K.F."/>
            <person name="Olsen O.A."/>
        </authorList>
    </citation>
    <scope>NUCLEOTIDE SEQUENCE [LARGE SCALE GENOMIC DNA]</scope>
    <source>
        <strain evidence="2">cv. AL8/78</strain>
    </source>
</reference>
<reference evidence="1" key="5">
    <citation type="journal article" date="2021" name="G3 (Bethesda)">
        <title>Aegilops tauschii genome assembly Aet v5.0 features greater sequence contiguity and improved annotation.</title>
        <authorList>
            <person name="Wang L."/>
            <person name="Zhu T."/>
            <person name="Rodriguez J.C."/>
            <person name="Deal K.R."/>
            <person name="Dubcovsky J."/>
            <person name="McGuire P.E."/>
            <person name="Lux T."/>
            <person name="Spannagl M."/>
            <person name="Mayer K.F.X."/>
            <person name="Baldrich P."/>
            <person name="Meyers B.C."/>
            <person name="Huo N."/>
            <person name="Gu Y.Q."/>
            <person name="Zhou H."/>
            <person name="Devos K.M."/>
            <person name="Bennetzen J.L."/>
            <person name="Unver T."/>
            <person name="Budak H."/>
            <person name="Gulick P.J."/>
            <person name="Galiba G."/>
            <person name="Kalapos B."/>
            <person name="Nelson D.R."/>
            <person name="Li P."/>
            <person name="You F.M."/>
            <person name="Luo M.C."/>
            <person name="Dvorak J."/>
        </authorList>
    </citation>
    <scope>NUCLEOTIDE SEQUENCE [LARGE SCALE GENOMIC DNA]</scope>
    <source>
        <strain evidence="1">cv. AL8/78</strain>
    </source>
</reference>
<name>A0A453AHM9_AEGTS</name>
<dbReference type="AlphaFoldDB" id="A0A453AHM9"/>